<evidence type="ECO:0000256" key="2">
    <source>
        <dbReference type="ARBA" id="ARBA00004245"/>
    </source>
</evidence>
<keyword evidence="14" id="KW-0862">Zinc</keyword>
<evidence type="ECO:0000256" key="7">
    <source>
        <dbReference type="ARBA" id="ARBA00022527"/>
    </source>
</evidence>
<evidence type="ECO:0000256" key="19">
    <source>
        <dbReference type="ARBA" id="ARBA00053856"/>
    </source>
</evidence>
<dbReference type="PROSITE" id="PS00108">
    <property type="entry name" value="PROTEIN_KINASE_ST"/>
    <property type="match status" value="1"/>
</dbReference>
<dbReference type="SMART" id="SM00133">
    <property type="entry name" value="S_TK_X"/>
    <property type="match status" value="1"/>
</dbReference>
<evidence type="ECO:0000259" key="27">
    <source>
        <dbReference type="PROSITE" id="PS50011"/>
    </source>
</evidence>
<accession>A0AA88IAP8</accession>
<dbReference type="EMBL" id="JAVRJZ010000010">
    <property type="protein sequence ID" value="KAK2717857.1"/>
    <property type="molecule type" value="Genomic_DNA"/>
</dbReference>
<comment type="subunit">
    <text evidence="20">Interacts with rho-1.</text>
</comment>
<dbReference type="InterPro" id="IPR008271">
    <property type="entry name" value="Ser/Thr_kinase_AS"/>
</dbReference>
<keyword evidence="7" id="KW-0723">Serine/threonine-protein kinase</keyword>
<dbReference type="Pfam" id="PF00069">
    <property type="entry name" value="Pkinase"/>
    <property type="match status" value="1"/>
</dbReference>
<keyword evidence="31" id="KW-1185">Reference proteome</keyword>
<evidence type="ECO:0000256" key="26">
    <source>
        <dbReference type="SAM" id="MobiDB-lite"/>
    </source>
</evidence>
<evidence type="ECO:0000256" key="16">
    <source>
        <dbReference type="ARBA" id="ARBA00022842"/>
    </source>
</evidence>
<feature type="compositionally biased region" description="Basic and acidic residues" evidence="26">
    <location>
        <begin position="691"/>
        <end position="702"/>
    </location>
</feature>
<keyword evidence="15 24" id="KW-0067">ATP-binding</keyword>
<evidence type="ECO:0000256" key="4">
    <source>
        <dbReference type="ARBA" id="ARBA00009903"/>
    </source>
</evidence>
<dbReference type="GO" id="GO:1901888">
    <property type="term" value="P:regulation of cell junction assembly"/>
    <property type="evidence" value="ECO:0007669"/>
    <property type="project" value="TreeGrafter"/>
</dbReference>
<dbReference type="CDD" id="cd05596">
    <property type="entry name" value="STKc_ROCK"/>
    <property type="match status" value="1"/>
</dbReference>
<dbReference type="PANTHER" id="PTHR22988:SF73">
    <property type="entry name" value="RHO-ASSOCIATED PROTEIN KINASE"/>
    <property type="match status" value="1"/>
</dbReference>
<dbReference type="GO" id="GO:0005856">
    <property type="term" value="C:cytoskeleton"/>
    <property type="evidence" value="ECO:0007669"/>
    <property type="project" value="UniProtKB-SubCell"/>
</dbReference>
<evidence type="ECO:0000259" key="28">
    <source>
        <dbReference type="PROSITE" id="PS50081"/>
    </source>
</evidence>
<dbReference type="InterPro" id="IPR000961">
    <property type="entry name" value="AGC-kinase_C"/>
</dbReference>
<evidence type="ECO:0000256" key="14">
    <source>
        <dbReference type="ARBA" id="ARBA00022833"/>
    </source>
</evidence>
<evidence type="ECO:0000256" key="21">
    <source>
        <dbReference type="ARBA" id="ARBA00068946"/>
    </source>
</evidence>
<dbReference type="GO" id="GO:0000281">
    <property type="term" value="P:mitotic cytokinesis"/>
    <property type="evidence" value="ECO:0007669"/>
    <property type="project" value="TreeGrafter"/>
</dbReference>
<keyword evidence="13" id="KW-0418">Kinase</keyword>
<dbReference type="InterPro" id="IPR050839">
    <property type="entry name" value="Rho-assoc_Ser/Thr_Kinase"/>
</dbReference>
<evidence type="ECO:0000256" key="8">
    <source>
        <dbReference type="ARBA" id="ARBA00022553"/>
    </source>
</evidence>
<dbReference type="GO" id="GO:0005737">
    <property type="term" value="C:cytoplasm"/>
    <property type="evidence" value="ECO:0007669"/>
    <property type="project" value="TreeGrafter"/>
</dbReference>
<feature type="compositionally biased region" description="Polar residues" evidence="26">
    <location>
        <begin position="992"/>
        <end position="1019"/>
    </location>
</feature>
<dbReference type="GO" id="GO:0005524">
    <property type="term" value="F:ATP binding"/>
    <property type="evidence" value="ECO:0007669"/>
    <property type="project" value="UniProtKB-UniRule"/>
</dbReference>
<keyword evidence="16" id="KW-0460">Magnesium</keyword>
<dbReference type="SMART" id="SM00109">
    <property type="entry name" value="C1"/>
    <property type="match status" value="1"/>
</dbReference>
<feature type="region of interest" description="Disordered" evidence="26">
    <location>
        <begin position="411"/>
        <end position="431"/>
    </location>
</feature>
<feature type="region of interest" description="Disordered" evidence="26">
    <location>
        <begin position="971"/>
        <end position="1019"/>
    </location>
</feature>
<dbReference type="PROSITE" id="PS51285">
    <property type="entry name" value="AGC_KINASE_CTER"/>
    <property type="match status" value="1"/>
</dbReference>
<dbReference type="InterPro" id="IPR017441">
    <property type="entry name" value="Protein_kinase_ATP_BS"/>
</dbReference>
<dbReference type="GO" id="GO:0008270">
    <property type="term" value="F:zinc ion binding"/>
    <property type="evidence" value="ECO:0007669"/>
    <property type="project" value="UniProtKB-KW"/>
</dbReference>
<dbReference type="GO" id="GO:0030866">
    <property type="term" value="P:cortical actin cytoskeleton organization"/>
    <property type="evidence" value="ECO:0007669"/>
    <property type="project" value="TreeGrafter"/>
</dbReference>
<proteinExistence type="inferred from homology"/>
<dbReference type="GO" id="GO:0031032">
    <property type="term" value="P:actomyosin structure organization"/>
    <property type="evidence" value="ECO:0007669"/>
    <property type="project" value="TreeGrafter"/>
</dbReference>
<dbReference type="PROSITE" id="PS00107">
    <property type="entry name" value="PROTEIN_KINASE_ATP"/>
    <property type="match status" value="1"/>
</dbReference>
<dbReference type="Proteomes" id="UP001187531">
    <property type="component" value="Unassembled WGS sequence"/>
</dbReference>
<reference evidence="30" key="1">
    <citation type="submission" date="2023-07" db="EMBL/GenBank/DDBJ databases">
        <title>Chromosome-level genome assembly of Artemia franciscana.</title>
        <authorList>
            <person name="Jo E."/>
        </authorList>
    </citation>
    <scope>NUCLEOTIDE SEQUENCE</scope>
    <source>
        <tissue evidence="30">Whole body</tissue>
    </source>
</reference>
<evidence type="ECO:0000259" key="29">
    <source>
        <dbReference type="PROSITE" id="PS51285"/>
    </source>
</evidence>
<evidence type="ECO:0000256" key="10">
    <source>
        <dbReference type="ARBA" id="ARBA00022723"/>
    </source>
</evidence>
<evidence type="ECO:0000256" key="25">
    <source>
        <dbReference type="SAM" id="Coils"/>
    </source>
</evidence>
<dbReference type="Gene3D" id="3.30.60.20">
    <property type="match status" value="1"/>
</dbReference>
<keyword evidence="18" id="KW-0206">Cytoskeleton</keyword>
<dbReference type="GO" id="GO:0072518">
    <property type="term" value="F:Rho-dependent protein serine/threonine kinase activity"/>
    <property type="evidence" value="ECO:0007669"/>
    <property type="project" value="TreeGrafter"/>
</dbReference>
<evidence type="ECO:0000256" key="17">
    <source>
        <dbReference type="ARBA" id="ARBA00023054"/>
    </source>
</evidence>
<comment type="subcellular location">
    <subcellularLocation>
        <location evidence="3">Cleavage furrow</location>
    </subcellularLocation>
    <subcellularLocation>
        <location evidence="2">Cytoplasm</location>
        <location evidence="2">Cytoskeleton</location>
    </subcellularLocation>
</comment>
<feature type="region of interest" description="Disordered" evidence="26">
    <location>
        <begin position="679"/>
        <end position="703"/>
    </location>
</feature>
<feature type="domain" description="AGC-kinase C-terminal" evidence="29">
    <location>
        <begin position="338"/>
        <end position="408"/>
    </location>
</feature>
<evidence type="ECO:0000256" key="22">
    <source>
        <dbReference type="ARBA" id="ARBA00079005"/>
    </source>
</evidence>
<comment type="similarity">
    <text evidence="4">Belongs to the protein kinase superfamily. AGC Ser/Thr protein kinase family.</text>
</comment>
<evidence type="ECO:0000256" key="5">
    <source>
        <dbReference type="ARBA" id="ARBA00012513"/>
    </source>
</evidence>
<dbReference type="AlphaFoldDB" id="A0AA88IAP8"/>
<dbReference type="GO" id="GO:0032154">
    <property type="term" value="C:cleavage furrow"/>
    <property type="evidence" value="ECO:0007669"/>
    <property type="project" value="UniProtKB-SubCell"/>
</dbReference>
<evidence type="ECO:0000256" key="3">
    <source>
        <dbReference type="ARBA" id="ARBA00004626"/>
    </source>
</evidence>
<evidence type="ECO:0000256" key="24">
    <source>
        <dbReference type="PROSITE-ProRule" id="PRU10141"/>
    </source>
</evidence>
<comment type="cofactor">
    <cofactor evidence="1">
        <name>Mg(2+)</name>
        <dbReference type="ChEBI" id="CHEBI:18420"/>
    </cofactor>
</comment>
<keyword evidence="17 25" id="KW-0175">Coiled coil</keyword>
<keyword evidence="8" id="KW-0597">Phosphoprotein</keyword>
<dbReference type="CDD" id="cd20813">
    <property type="entry name" value="C1_ROCK"/>
    <property type="match status" value="1"/>
</dbReference>
<dbReference type="Gene3D" id="1.10.510.10">
    <property type="entry name" value="Transferase(Phosphotransferase) domain 1"/>
    <property type="match status" value="1"/>
</dbReference>
<dbReference type="FunFam" id="3.30.60.20:FF:000036">
    <property type="entry name" value="Rho-associated protein kinase 1"/>
    <property type="match status" value="1"/>
</dbReference>
<evidence type="ECO:0000256" key="12">
    <source>
        <dbReference type="ARBA" id="ARBA00022771"/>
    </source>
</evidence>
<feature type="compositionally biased region" description="Basic and acidic residues" evidence="26">
    <location>
        <begin position="490"/>
        <end position="524"/>
    </location>
</feature>
<dbReference type="PROSITE" id="PS50011">
    <property type="entry name" value="PROTEIN_KINASE_DOM"/>
    <property type="match status" value="1"/>
</dbReference>
<dbReference type="InterPro" id="IPR046349">
    <property type="entry name" value="C1-like_sf"/>
</dbReference>
<feature type="domain" description="Phorbol-ester/DAG-type" evidence="28">
    <location>
        <begin position="880"/>
        <end position="935"/>
    </location>
</feature>
<feature type="binding site" evidence="24">
    <location>
        <position position="103"/>
    </location>
    <ligand>
        <name>ATP</name>
        <dbReference type="ChEBI" id="CHEBI:30616"/>
    </ligand>
</feature>
<evidence type="ECO:0000256" key="6">
    <source>
        <dbReference type="ARBA" id="ARBA00022490"/>
    </source>
</evidence>
<evidence type="ECO:0000313" key="31">
    <source>
        <dbReference type="Proteomes" id="UP001187531"/>
    </source>
</evidence>
<feature type="coiled-coil region" evidence="25">
    <location>
        <begin position="792"/>
        <end position="819"/>
    </location>
</feature>
<evidence type="ECO:0000256" key="18">
    <source>
        <dbReference type="ARBA" id="ARBA00023212"/>
    </source>
</evidence>
<evidence type="ECO:0000256" key="9">
    <source>
        <dbReference type="ARBA" id="ARBA00022679"/>
    </source>
</evidence>
<dbReference type="InterPro" id="IPR011009">
    <property type="entry name" value="Kinase-like_dom_sf"/>
</dbReference>
<keyword evidence="11 24" id="KW-0547">Nucleotide-binding</keyword>
<dbReference type="Gene3D" id="1.20.5.340">
    <property type="match status" value="1"/>
</dbReference>
<dbReference type="Gene3D" id="3.30.200.20">
    <property type="entry name" value="Phosphorylase Kinase, domain 1"/>
    <property type="match status" value="1"/>
</dbReference>
<evidence type="ECO:0000256" key="11">
    <source>
        <dbReference type="ARBA" id="ARBA00022741"/>
    </source>
</evidence>
<keyword evidence="9" id="KW-0808">Transferase</keyword>
<feature type="coiled-coil region" evidence="25">
    <location>
        <begin position="708"/>
        <end position="767"/>
    </location>
</feature>
<dbReference type="GO" id="GO:0048598">
    <property type="term" value="P:embryonic morphogenesis"/>
    <property type="evidence" value="ECO:0007669"/>
    <property type="project" value="TreeGrafter"/>
</dbReference>
<dbReference type="FunFam" id="1.10.510.10:FF:000047">
    <property type="entry name" value="Rho-associated protein kinase 1"/>
    <property type="match status" value="1"/>
</dbReference>
<evidence type="ECO:0000313" key="30">
    <source>
        <dbReference type="EMBL" id="KAK2717857.1"/>
    </source>
</evidence>
<dbReference type="EC" id="2.7.11.1" evidence="5"/>
<feature type="region of interest" description="Disordered" evidence="26">
    <location>
        <begin position="359"/>
        <end position="380"/>
    </location>
</feature>
<evidence type="ECO:0000256" key="23">
    <source>
        <dbReference type="ARBA" id="ARBA00082807"/>
    </source>
</evidence>
<evidence type="ECO:0000256" key="1">
    <source>
        <dbReference type="ARBA" id="ARBA00001946"/>
    </source>
</evidence>
<keyword evidence="10" id="KW-0479">Metal-binding</keyword>
<comment type="function">
    <text evidence="19">Negatively regulates mel-11 to relieve the inhibition of mlc-4, allowing contraction of the circumferentially oriented microfilaments in epidermal cells and thereby regulating myosin II contractility during spermathecal contraction, cleavage furrow contraction in early embryos, and embryonic elongation and morphogenesis. Required for P-cell migration. May also play a role in oocyte cellularization.</text>
</comment>
<evidence type="ECO:0000256" key="20">
    <source>
        <dbReference type="ARBA" id="ARBA00065158"/>
    </source>
</evidence>
<comment type="caution">
    <text evidence="30">The sequence shown here is derived from an EMBL/GenBank/DDBJ whole genome shotgun (WGS) entry which is preliminary data.</text>
</comment>
<dbReference type="GO" id="GO:0007266">
    <property type="term" value="P:Rho protein signal transduction"/>
    <property type="evidence" value="ECO:0007669"/>
    <property type="project" value="TreeGrafter"/>
</dbReference>
<dbReference type="SUPFAM" id="SSF57889">
    <property type="entry name" value="Cysteine-rich domain"/>
    <property type="match status" value="1"/>
</dbReference>
<keyword evidence="12" id="KW-0863">Zinc-finger</keyword>
<sequence>MDPNRLSKLKELEKKFLDPRDVLNTDCLLDSIQALIGDCDHPAIRRMKNVELFLNRYDGVSSKITNLRIKPDDFTLIKVIGRGAFGQVQLVRNKNTDKVYAMKLLSKYEMIKRSDSAFFWEERDIMAHSNSEWIVQLHFAFQDSKYLYMVMDYMPGGDLVNLMSNYDVPEKWARFYCAEVVLALEAIHRMGFVHRDVKPDNMLLDASGHLKLADFGTCMKVDSDGLIRSDVAVGTPDYISPEVLKSQSGEGVYGKECDYWSVGVFLYEMLVGDTPFYAESLVGTYGKIMDHKNSLRFPDDVDDISDKAKDLIKKFLSDRTKRLGRNGAEEVKRHPFFENDQWTFNTIRECVPPVVPDLNGDDDTSNFDDIEIDDSPDENFPQPKAFVGNHLPFIGFTYSKDYQLLSRVANSSNQPRDITDKGSSSENNNNKLGAEQALKLRQRLEELESKYQAVVRELDSTTRMQELMSNEHRELEKQAALLRHELKEAQRKHENELENKKKLESSLFETRKRLEDEQNRRTREQTSNQQVTDRISTLEKQVGELNEKLKAESDSHNKTRRQFADANLNLVNKEQAIEDLMERFSCLQKTRDQLEVEISSLNSIVDNERSGRSQEAKRSLELEKQKVLLQNEVERLSDKEKHAVEESRRLAEEVVRLEKKGASLDYELRSMTQKYHAEVDSHTQTKRAKAGLREEENTEEVKGLQNNLIEEKSARQNAECLAEEKERQLSMMAVDLRQLQQQISKMESELKQEIEKNKSLSNLLENEGAKKAVLHLEMANMSSEVSLLKSRERQLSRDVESARETIKNLEESVIRYKQMKSSTDSQMRELQDQLETEQHFSVLYAGEGETKRPEEASSVAEMSSLSLTETSKPGLLHHKGHELLPISFHMPTTCEVCPKPMWHMFKPPPALECRRCRIKVHRDHLEKQEEGIAPCKVNYDSNAAKEILIMTPSTEEQQLWVNRLSKRLKAAGFRPNSHNPDGTRVSPRESTRSAFRPSSSHIQKSSTLPGNNGALRNSK</sequence>
<feature type="compositionally biased region" description="Polar residues" evidence="26">
    <location>
        <begin position="525"/>
        <end position="534"/>
    </location>
</feature>
<gene>
    <name evidence="30" type="ORF">QYM36_006605</name>
</gene>
<evidence type="ECO:0000256" key="15">
    <source>
        <dbReference type="ARBA" id="ARBA00022840"/>
    </source>
</evidence>
<organism evidence="30 31">
    <name type="scientific">Artemia franciscana</name>
    <name type="common">Brine shrimp</name>
    <name type="synonym">Artemia sanfranciscana</name>
    <dbReference type="NCBI Taxonomy" id="6661"/>
    <lineage>
        <taxon>Eukaryota</taxon>
        <taxon>Metazoa</taxon>
        <taxon>Ecdysozoa</taxon>
        <taxon>Arthropoda</taxon>
        <taxon>Crustacea</taxon>
        <taxon>Branchiopoda</taxon>
        <taxon>Anostraca</taxon>
        <taxon>Artemiidae</taxon>
        <taxon>Artemia</taxon>
    </lineage>
</organism>
<dbReference type="InterPro" id="IPR000719">
    <property type="entry name" value="Prot_kinase_dom"/>
</dbReference>
<feature type="region of interest" description="Disordered" evidence="26">
    <location>
        <begin position="490"/>
        <end position="534"/>
    </location>
</feature>
<evidence type="ECO:0000256" key="13">
    <source>
        <dbReference type="ARBA" id="ARBA00022777"/>
    </source>
</evidence>
<dbReference type="FunFam" id="3.30.200.20:FF:000072">
    <property type="entry name" value="Rho-associated protein kinase 2"/>
    <property type="match status" value="1"/>
</dbReference>
<name>A0AA88IAP8_ARTSF</name>
<feature type="domain" description="Protein kinase" evidence="27">
    <location>
        <begin position="74"/>
        <end position="337"/>
    </location>
</feature>
<keyword evidence="6" id="KW-0963">Cytoplasm</keyword>
<dbReference type="PROSITE" id="PS50081">
    <property type="entry name" value="ZF_DAG_PE_2"/>
    <property type="match status" value="1"/>
</dbReference>
<protein>
    <recommendedName>
        <fullName evidence="21">Rho-associated protein kinase let-502</fullName>
        <ecNumber evidence="5">2.7.11.1</ecNumber>
    </recommendedName>
    <alternativeName>
        <fullName evidence="22">Lethal protein 502</fullName>
    </alternativeName>
    <alternativeName>
        <fullName evidence="23">Rho-binding kinase let-502</fullName>
    </alternativeName>
</protein>
<dbReference type="InterPro" id="IPR002219">
    <property type="entry name" value="PKC_DAG/PE"/>
</dbReference>
<dbReference type="SUPFAM" id="SSF56112">
    <property type="entry name" value="Protein kinase-like (PK-like)"/>
    <property type="match status" value="1"/>
</dbReference>
<feature type="compositionally biased region" description="Acidic residues" evidence="26">
    <location>
        <begin position="359"/>
        <end position="377"/>
    </location>
</feature>
<dbReference type="PANTHER" id="PTHR22988">
    <property type="entry name" value="MYOTONIC DYSTROPHY S/T KINASE-RELATED"/>
    <property type="match status" value="1"/>
</dbReference>
<dbReference type="SMART" id="SM00220">
    <property type="entry name" value="S_TKc"/>
    <property type="match status" value="1"/>
</dbReference>